<evidence type="ECO:0000313" key="2">
    <source>
        <dbReference type="EMBL" id="KAG2197335.1"/>
    </source>
</evidence>
<accession>A0A8H7QS95</accession>
<gene>
    <name evidence="2" type="ORF">INT47_012765</name>
</gene>
<evidence type="ECO:0000256" key="1">
    <source>
        <dbReference type="SAM" id="MobiDB-lite"/>
    </source>
</evidence>
<name>A0A8H7QS95_9FUNG</name>
<dbReference type="PANTHER" id="PTHR11188">
    <property type="entry name" value="ARRESTIN DOMAIN CONTAINING PROTEIN"/>
    <property type="match status" value="1"/>
</dbReference>
<dbReference type="Gene3D" id="2.60.40.640">
    <property type="match status" value="1"/>
</dbReference>
<dbReference type="SUPFAM" id="SSF81296">
    <property type="entry name" value="E set domains"/>
    <property type="match status" value="1"/>
</dbReference>
<dbReference type="InterPro" id="IPR014752">
    <property type="entry name" value="Arrestin-like_C"/>
</dbReference>
<feature type="compositionally biased region" description="Pro residues" evidence="1">
    <location>
        <begin position="602"/>
        <end position="611"/>
    </location>
</feature>
<dbReference type="OrthoDB" id="2238745at2759"/>
<feature type="region of interest" description="Disordered" evidence="1">
    <location>
        <begin position="571"/>
        <end position="611"/>
    </location>
</feature>
<dbReference type="PANTHER" id="PTHR11188:SF17">
    <property type="entry name" value="FI21816P1"/>
    <property type="match status" value="1"/>
</dbReference>
<protein>
    <recommendedName>
        <fullName evidence="4">Arrestin-like N-terminal domain-containing protein</fullName>
    </recommendedName>
</protein>
<organism evidence="2 3">
    <name type="scientific">Mucor saturninus</name>
    <dbReference type="NCBI Taxonomy" id="64648"/>
    <lineage>
        <taxon>Eukaryota</taxon>
        <taxon>Fungi</taxon>
        <taxon>Fungi incertae sedis</taxon>
        <taxon>Mucoromycota</taxon>
        <taxon>Mucoromycotina</taxon>
        <taxon>Mucoromycetes</taxon>
        <taxon>Mucorales</taxon>
        <taxon>Mucorineae</taxon>
        <taxon>Mucoraceae</taxon>
        <taxon>Mucor</taxon>
    </lineage>
</organism>
<comment type="caution">
    <text evidence="2">The sequence shown here is derived from an EMBL/GenBank/DDBJ whole genome shotgun (WGS) entry which is preliminary data.</text>
</comment>
<dbReference type="GO" id="GO:0005829">
    <property type="term" value="C:cytosol"/>
    <property type="evidence" value="ECO:0007669"/>
    <property type="project" value="TreeGrafter"/>
</dbReference>
<dbReference type="InterPro" id="IPR014756">
    <property type="entry name" value="Ig_E-set"/>
</dbReference>
<dbReference type="GO" id="GO:0070086">
    <property type="term" value="P:ubiquitin-dependent endocytosis"/>
    <property type="evidence" value="ECO:0007669"/>
    <property type="project" value="TreeGrafter"/>
</dbReference>
<reference evidence="2" key="1">
    <citation type="submission" date="2020-12" db="EMBL/GenBank/DDBJ databases">
        <title>Metabolic potential, ecology and presence of endohyphal bacteria is reflected in genomic diversity of Mucoromycotina.</title>
        <authorList>
            <person name="Muszewska A."/>
            <person name="Okrasinska A."/>
            <person name="Steczkiewicz K."/>
            <person name="Drgas O."/>
            <person name="Orlowska M."/>
            <person name="Perlinska-Lenart U."/>
            <person name="Aleksandrzak-Piekarczyk T."/>
            <person name="Szatraj K."/>
            <person name="Zielenkiewicz U."/>
            <person name="Pilsyk S."/>
            <person name="Malc E."/>
            <person name="Mieczkowski P."/>
            <person name="Kruszewska J.S."/>
            <person name="Biernat P."/>
            <person name="Pawlowska J."/>
        </authorList>
    </citation>
    <scope>NUCLEOTIDE SEQUENCE</scope>
    <source>
        <strain evidence="2">WA0000017839</strain>
    </source>
</reference>
<evidence type="ECO:0000313" key="3">
    <source>
        <dbReference type="Proteomes" id="UP000603453"/>
    </source>
</evidence>
<dbReference type="GO" id="GO:0005886">
    <property type="term" value="C:plasma membrane"/>
    <property type="evidence" value="ECO:0007669"/>
    <property type="project" value="TreeGrafter"/>
</dbReference>
<proteinExistence type="predicted"/>
<sequence length="611" mass="69078">MHNSSIRTKQSKIDVLRVVLDEPRIYMEESLGSVMIRGEVIVHFLKDTPIQGPIELLFEGIQRFEIWPELMAGSLLCPPTETKLRVIKLSLLPPNSKGIMPSGIQRFPFEFPIPSTLPTTVYIPGRIEIFYQISATIRRSKTSEDHDFKNNLNLIDWVYRNSIKKDYVTCTPIRIVRSIKSATSNSLTTTNDNQSSDISFPAHLNTRDPMIEDPSQLPWIYGALNQNQGTLDEIHDQLVYSLSDRTSGNLDQHASMLDSVQGIRYKLSIDRTAIAIGTRIGVELMIEPTLAKATIKSAVLKVSESRKYVMKIPKKRSNYGLPYETKKTSECVRMLLKWAYGYPLKTDQIEGTLDDKNNSHQTSQPKDKYIYQRCSNDQSLVYSDPPQIGSTKEKSFLDLNKKPEMMLDLENGAHESSIPKPVSETCDFLNLKELNQEVNIGEYFSGRFVMPAPDCSNLLRPSMEHESITISHWVHLIVTIECNGKVFDLILETPARFLDCRVVSVDDECQTILPPPPSYKPGDGHLYQENIWSTSTFWQQREAITNVSGWGSCMPCPCQFKKLKSIEDKNNLGTGKGSNGESIKSPNNGTYKDCPPNVLPEWGPPPCYSEN</sequence>
<feature type="compositionally biased region" description="Polar residues" evidence="1">
    <location>
        <begin position="579"/>
        <end position="590"/>
    </location>
</feature>
<dbReference type="GO" id="GO:0031625">
    <property type="term" value="F:ubiquitin protein ligase binding"/>
    <property type="evidence" value="ECO:0007669"/>
    <property type="project" value="TreeGrafter"/>
</dbReference>
<dbReference type="InterPro" id="IPR050357">
    <property type="entry name" value="Arrestin_domain-protein"/>
</dbReference>
<evidence type="ECO:0008006" key="4">
    <source>
        <dbReference type="Google" id="ProtNLM"/>
    </source>
</evidence>
<dbReference type="EMBL" id="JAEPRD010000130">
    <property type="protein sequence ID" value="KAG2197335.1"/>
    <property type="molecule type" value="Genomic_DNA"/>
</dbReference>
<dbReference type="GO" id="GO:0030674">
    <property type="term" value="F:protein-macromolecule adaptor activity"/>
    <property type="evidence" value="ECO:0007669"/>
    <property type="project" value="TreeGrafter"/>
</dbReference>
<dbReference type="Proteomes" id="UP000603453">
    <property type="component" value="Unassembled WGS sequence"/>
</dbReference>
<keyword evidence="3" id="KW-1185">Reference proteome</keyword>
<dbReference type="AlphaFoldDB" id="A0A8H7QS95"/>